<sequence>MARMTPRTLKAAAITTLAIAAAAGAAITTAGLTWPDAIHPDLAPVHEMRADRALSAQYPQTVAADRESQAALAQAPTAANAWLRRAYVRQLATRTLDDQALDYLDKSYQAAPLGPDVTRWRLRFIFEHWPELTPALRERAVSEMRNFARHHSGGPDIVRAIHNPAGRWAAALVERSGHNEALRDQGMLAKAAE</sequence>
<evidence type="ECO:0000313" key="3">
    <source>
        <dbReference type="Proteomes" id="UP001262754"/>
    </source>
</evidence>
<keyword evidence="3" id="KW-1185">Reference proteome</keyword>
<reference evidence="2 3" key="1">
    <citation type="submission" date="2023-07" db="EMBL/GenBank/DDBJ databases">
        <title>Sorghum-associated microbial communities from plants grown in Nebraska, USA.</title>
        <authorList>
            <person name="Schachtman D."/>
        </authorList>
    </citation>
    <scope>NUCLEOTIDE SEQUENCE [LARGE SCALE GENOMIC DNA]</scope>
    <source>
        <strain evidence="2 3">DS2154</strain>
    </source>
</reference>
<feature type="signal peptide" evidence="1">
    <location>
        <begin position="1"/>
        <end position="25"/>
    </location>
</feature>
<evidence type="ECO:0000256" key="1">
    <source>
        <dbReference type="SAM" id="SignalP"/>
    </source>
</evidence>
<accession>A0ABU1MX96</accession>
<dbReference type="EMBL" id="JAVDRL010000004">
    <property type="protein sequence ID" value="MDR6530795.1"/>
    <property type="molecule type" value="Genomic_DNA"/>
</dbReference>
<protein>
    <submittedName>
        <fullName evidence="2">Uncharacterized protein</fullName>
    </submittedName>
</protein>
<feature type="chain" id="PRO_5045920278" evidence="1">
    <location>
        <begin position="26"/>
        <end position="193"/>
    </location>
</feature>
<organism evidence="2 3">
    <name type="scientific">Caulobacter rhizosphaerae</name>
    <dbReference type="NCBI Taxonomy" id="2010972"/>
    <lineage>
        <taxon>Bacteria</taxon>
        <taxon>Pseudomonadati</taxon>
        <taxon>Pseudomonadota</taxon>
        <taxon>Alphaproteobacteria</taxon>
        <taxon>Caulobacterales</taxon>
        <taxon>Caulobacteraceae</taxon>
        <taxon>Caulobacter</taxon>
    </lineage>
</organism>
<evidence type="ECO:0000313" key="2">
    <source>
        <dbReference type="EMBL" id="MDR6530795.1"/>
    </source>
</evidence>
<name>A0ABU1MX96_9CAUL</name>
<keyword evidence="1" id="KW-0732">Signal</keyword>
<dbReference type="RefSeq" id="WP_310030501.1">
    <property type="nucleotide sequence ID" value="NZ_JAVDRL010000004.1"/>
</dbReference>
<comment type="caution">
    <text evidence="2">The sequence shown here is derived from an EMBL/GenBank/DDBJ whole genome shotgun (WGS) entry which is preliminary data.</text>
</comment>
<gene>
    <name evidence="2" type="ORF">J2800_001534</name>
</gene>
<proteinExistence type="predicted"/>
<dbReference type="Proteomes" id="UP001262754">
    <property type="component" value="Unassembled WGS sequence"/>
</dbReference>